<keyword evidence="2" id="KW-0479">Metal-binding</keyword>
<name>A0A1H3QR76_9BACI</name>
<evidence type="ECO:0000259" key="4">
    <source>
        <dbReference type="PROSITE" id="PS50991"/>
    </source>
</evidence>
<dbReference type="SUPFAM" id="SSF51569">
    <property type="entry name" value="Aldolase"/>
    <property type="match status" value="1"/>
</dbReference>
<feature type="domain" description="Pyruvate carboxyltransferase" evidence="4">
    <location>
        <begin position="7"/>
        <end position="274"/>
    </location>
</feature>
<dbReference type="GO" id="GO:0004419">
    <property type="term" value="F:hydroxymethylglutaryl-CoA lyase activity"/>
    <property type="evidence" value="ECO:0007669"/>
    <property type="project" value="TreeGrafter"/>
</dbReference>
<dbReference type="InterPro" id="IPR043594">
    <property type="entry name" value="HMGL"/>
</dbReference>
<organism evidence="5 6">
    <name type="scientific">Evansella caseinilytica</name>
    <dbReference type="NCBI Taxonomy" id="1503961"/>
    <lineage>
        <taxon>Bacteria</taxon>
        <taxon>Bacillati</taxon>
        <taxon>Bacillota</taxon>
        <taxon>Bacilli</taxon>
        <taxon>Bacillales</taxon>
        <taxon>Bacillaceae</taxon>
        <taxon>Evansella</taxon>
    </lineage>
</organism>
<dbReference type="AlphaFoldDB" id="A0A1H3QR76"/>
<protein>
    <submittedName>
        <fullName evidence="5">Hydroxymethylglutaryl-CoA lyase</fullName>
    </submittedName>
</protein>
<evidence type="ECO:0000313" key="5">
    <source>
        <dbReference type="EMBL" id="SDZ15793.1"/>
    </source>
</evidence>
<sequence length="308" mass="33431">MDVPERVTVKEVGPRDGLQNTAGTVPTATKIAWINQLGKTGVSYIEITAFVHPKWLPALSDGAEVACRIQREPGVTYAALVPNVTGLARALEANVDEVAVFMSASETHNRKNINKSLKETYPVLDEVIRTAAATGKKVRGYVSTVFGCPYEGEISVERVKAVTDRLLTMGVYEVSLGDTIGIADPRQTNEVLTELTRDFSTEQLALHFHDTRGMALANTIVGLTHGITTFDSAAGGLGGCPYAKGATGNVATEDLLYMLEKMGVSTGIDFSRFIEAAAYIDDIVQQPLPSRQLSMYFREQEEKRQGRS</sequence>
<dbReference type="Gene3D" id="3.20.20.70">
    <property type="entry name" value="Aldolase class I"/>
    <property type="match status" value="1"/>
</dbReference>
<dbReference type="InterPro" id="IPR013785">
    <property type="entry name" value="Aldolase_TIM"/>
</dbReference>
<reference evidence="6" key="1">
    <citation type="submission" date="2016-10" db="EMBL/GenBank/DDBJ databases">
        <authorList>
            <person name="Varghese N."/>
            <person name="Submissions S."/>
        </authorList>
    </citation>
    <scope>NUCLEOTIDE SEQUENCE [LARGE SCALE GENOMIC DNA]</scope>
    <source>
        <strain evidence="6">SP</strain>
    </source>
</reference>
<dbReference type="NCBIfam" id="NF004283">
    <property type="entry name" value="PRK05692.1"/>
    <property type="match status" value="1"/>
</dbReference>
<dbReference type="EMBL" id="FNPI01000007">
    <property type="protein sequence ID" value="SDZ15793.1"/>
    <property type="molecule type" value="Genomic_DNA"/>
</dbReference>
<dbReference type="FunFam" id="3.20.20.70:FF:000071">
    <property type="entry name" value="Hydroxymethylglutaryl-CoA lyase"/>
    <property type="match status" value="1"/>
</dbReference>
<evidence type="ECO:0000256" key="3">
    <source>
        <dbReference type="ARBA" id="ARBA00023239"/>
    </source>
</evidence>
<keyword evidence="3 5" id="KW-0456">Lyase</keyword>
<keyword evidence="6" id="KW-1185">Reference proteome</keyword>
<dbReference type="InterPro" id="IPR000891">
    <property type="entry name" value="PYR_CT"/>
</dbReference>
<dbReference type="GO" id="GO:0046951">
    <property type="term" value="P:ketone body biosynthetic process"/>
    <property type="evidence" value="ECO:0007669"/>
    <property type="project" value="TreeGrafter"/>
</dbReference>
<dbReference type="PANTHER" id="PTHR42738:SF7">
    <property type="entry name" value="HYDROXYMETHYLGLUTARYL-COA LYASE"/>
    <property type="match status" value="1"/>
</dbReference>
<dbReference type="STRING" id="1503961.SAMN05421736_10710"/>
<dbReference type="PROSITE" id="PS50991">
    <property type="entry name" value="PYR_CT"/>
    <property type="match status" value="1"/>
</dbReference>
<comment type="similarity">
    <text evidence="1">Belongs to the HMG-CoA lyase family.</text>
</comment>
<dbReference type="GO" id="GO:0046872">
    <property type="term" value="F:metal ion binding"/>
    <property type="evidence" value="ECO:0007669"/>
    <property type="project" value="UniProtKB-KW"/>
</dbReference>
<gene>
    <name evidence="5" type="ORF">SAMN05421736_10710</name>
</gene>
<evidence type="ECO:0000256" key="2">
    <source>
        <dbReference type="ARBA" id="ARBA00022723"/>
    </source>
</evidence>
<dbReference type="GO" id="GO:0006552">
    <property type="term" value="P:L-leucine catabolic process"/>
    <property type="evidence" value="ECO:0007669"/>
    <property type="project" value="TreeGrafter"/>
</dbReference>
<evidence type="ECO:0000256" key="1">
    <source>
        <dbReference type="ARBA" id="ARBA00009405"/>
    </source>
</evidence>
<dbReference type="Pfam" id="PF00682">
    <property type="entry name" value="HMGL-like"/>
    <property type="match status" value="1"/>
</dbReference>
<dbReference type="Proteomes" id="UP000198935">
    <property type="component" value="Unassembled WGS sequence"/>
</dbReference>
<dbReference type="OrthoDB" id="9784013at2"/>
<evidence type="ECO:0000313" key="6">
    <source>
        <dbReference type="Proteomes" id="UP000198935"/>
    </source>
</evidence>
<accession>A0A1H3QR76</accession>
<proteinExistence type="inferred from homology"/>
<dbReference type="PANTHER" id="PTHR42738">
    <property type="entry name" value="HYDROXYMETHYLGLUTARYL-COA LYASE"/>
    <property type="match status" value="1"/>
</dbReference>
<dbReference type="CDD" id="cd07938">
    <property type="entry name" value="DRE_TIM_HMGL"/>
    <property type="match status" value="1"/>
</dbReference>